<dbReference type="PANTHER" id="PTHR48097:SF5">
    <property type="entry name" value="LOW SPECIFICITY L-THREONINE ALDOLASE"/>
    <property type="match status" value="1"/>
</dbReference>
<gene>
    <name evidence="6" type="ORF">JJB09_10720</name>
</gene>
<name>A0A937CQ36_9HYPH</name>
<evidence type="ECO:0000256" key="4">
    <source>
        <dbReference type="ARBA" id="ARBA00022898"/>
    </source>
</evidence>
<comment type="cofactor">
    <cofactor evidence="1">
        <name>pyridoxal 5'-phosphate</name>
        <dbReference type="ChEBI" id="CHEBI:597326"/>
    </cofactor>
</comment>
<dbReference type="InterPro" id="IPR001597">
    <property type="entry name" value="ArAA_b-elim_lyase/Thr_aldolase"/>
</dbReference>
<organism evidence="6 7">
    <name type="scientific">Rhizobium setariae</name>
    <dbReference type="NCBI Taxonomy" id="2801340"/>
    <lineage>
        <taxon>Bacteria</taxon>
        <taxon>Pseudomonadati</taxon>
        <taxon>Pseudomonadota</taxon>
        <taxon>Alphaproteobacteria</taxon>
        <taxon>Hyphomicrobiales</taxon>
        <taxon>Rhizobiaceae</taxon>
        <taxon>Rhizobium/Agrobacterium group</taxon>
        <taxon>Rhizobium</taxon>
    </lineage>
</organism>
<evidence type="ECO:0000256" key="3">
    <source>
        <dbReference type="ARBA" id="ARBA00011881"/>
    </source>
</evidence>
<comment type="caution">
    <text evidence="6">The sequence shown here is derived from an EMBL/GenBank/DDBJ whole genome shotgun (WGS) entry which is preliminary data.</text>
</comment>
<proteinExistence type="inferred from homology"/>
<keyword evidence="4" id="KW-0663">Pyridoxal phosphate</keyword>
<dbReference type="Gene3D" id="3.40.640.10">
    <property type="entry name" value="Type I PLP-dependent aspartate aminotransferase-like (Major domain)"/>
    <property type="match status" value="1"/>
</dbReference>
<evidence type="ECO:0000259" key="5">
    <source>
        <dbReference type="Pfam" id="PF01212"/>
    </source>
</evidence>
<evidence type="ECO:0000313" key="6">
    <source>
        <dbReference type="EMBL" id="MBL0372502.1"/>
    </source>
</evidence>
<accession>A0A937CQ36</accession>
<dbReference type="GO" id="GO:0006520">
    <property type="term" value="P:amino acid metabolic process"/>
    <property type="evidence" value="ECO:0007669"/>
    <property type="project" value="InterPro"/>
</dbReference>
<keyword evidence="7" id="KW-1185">Reference proteome</keyword>
<comment type="similarity">
    <text evidence="2">Belongs to the threonine aldolase family.</text>
</comment>
<sequence length="348" mass="37689">MNFASDNWAGAHKAISERLVAESGKYWTPYGASTLDEDVERKLSRLFEREVKVFFVATGTAANSLSLAAVKKTGGIIFCHADAHIIHHEGGAVEFMTGGAKLVPVSGDSQGKMSASQLEKTMARYPGDLHIGQKMAISITQATEAGTIYSLDEIRALSAAAKQAGLAIHMDGARFSNAIAALDVSPAEMTWKSGIDILSLGGTKNGCWCAEAIVFFNPEQARDMPHLRKRGANLFSKSTFVSAQFDEWLKDDLWLKLARHSNRMAAQLATAVAASRSARLAWETGSNQLFVVLPDETAAKMTAAGVPLMQWDTPEAMEGRLSADEKIYRFVTSFATRDEDIVQLAALL</sequence>
<protein>
    <submittedName>
        <fullName evidence="6">Low specificity L-threonine aldolase</fullName>
    </submittedName>
</protein>
<dbReference type="InterPro" id="IPR015422">
    <property type="entry name" value="PyrdxlP-dep_Trfase_small"/>
</dbReference>
<dbReference type="Gene3D" id="3.90.1150.10">
    <property type="entry name" value="Aspartate Aminotransferase, domain 1"/>
    <property type="match status" value="1"/>
</dbReference>
<evidence type="ECO:0000256" key="1">
    <source>
        <dbReference type="ARBA" id="ARBA00001933"/>
    </source>
</evidence>
<reference evidence="6" key="1">
    <citation type="submission" date="2021-01" db="EMBL/GenBank/DDBJ databases">
        <title>Rhizobium sp. strain KVB221 16S ribosomal RNA gene Genome sequencing and assembly.</title>
        <authorList>
            <person name="Kang M."/>
        </authorList>
    </citation>
    <scope>NUCLEOTIDE SEQUENCE</scope>
    <source>
        <strain evidence="6">KVB221</strain>
    </source>
</reference>
<comment type="subunit">
    <text evidence="3">Homotetramer.</text>
</comment>
<evidence type="ECO:0000256" key="2">
    <source>
        <dbReference type="ARBA" id="ARBA00006966"/>
    </source>
</evidence>
<evidence type="ECO:0000313" key="7">
    <source>
        <dbReference type="Proteomes" id="UP000633219"/>
    </source>
</evidence>
<dbReference type="GO" id="GO:0016829">
    <property type="term" value="F:lyase activity"/>
    <property type="evidence" value="ECO:0007669"/>
    <property type="project" value="InterPro"/>
</dbReference>
<dbReference type="EMBL" id="JAEQNC010000005">
    <property type="protein sequence ID" value="MBL0372502.1"/>
    <property type="molecule type" value="Genomic_DNA"/>
</dbReference>
<dbReference type="InterPro" id="IPR015424">
    <property type="entry name" value="PyrdxlP-dep_Trfase"/>
</dbReference>
<dbReference type="SUPFAM" id="SSF53383">
    <property type="entry name" value="PLP-dependent transferases"/>
    <property type="match status" value="1"/>
</dbReference>
<feature type="domain" description="Aromatic amino acid beta-eliminating lyase/threonine aldolase" evidence="5">
    <location>
        <begin position="3"/>
        <end position="282"/>
    </location>
</feature>
<dbReference type="InterPro" id="IPR015421">
    <property type="entry name" value="PyrdxlP-dep_Trfase_major"/>
</dbReference>
<dbReference type="Pfam" id="PF01212">
    <property type="entry name" value="Beta_elim_lyase"/>
    <property type="match status" value="1"/>
</dbReference>
<dbReference type="RefSeq" id="WP_201657350.1">
    <property type="nucleotide sequence ID" value="NZ_JAEQNC010000005.1"/>
</dbReference>
<dbReference type="PANTHER" id="PTHR48097">
    <property type="entry name" value="L-THREONINE ALDOLASE-RELATED"/>
    <property type="match status" value="1"/>
</dbReference>
<dbReference type="Proteomes" id="UP000633219">
    <property type="component" value="Unassembled WGS sequence"/>
</dbReference>
<dbReference type="AlphaFoldDB" id="A0A937CQ36"/>